<keyword evidence="2" id="KW-1185">Reference proteome</keyword>
<sequence>MPPGLRKIDYVNRINGDTLKSMIKRAVQYPRNCSTMGR</sequence>
<dbReference type="EMBL" id="PQXN01000211">
    <property type="protein sequence ID" value="TGO49374.1"/>
    <property type="molecule type" value="Genomic_DNA"/>
</dbReference>
<name>A0A4Z1HKI1_9HELO</name>
<organism evidence="1 2">
    <name type="scientific">Botryotinia convoluta</name>
    <dbReference type="NCBI Taxonomy" id="54673"/>
    <lineage>
        <taxon>Eukaryota</taxon>
        <taxon>Fungi</taxon>
        <taxon>Dikarya</taxon>
        <taxon>Ascomycota</taxon>
        <taxon>Pezizomycotina</taxon>
        <taxon>Leotiomycetes</taxon>
        <taxon>Helotiales</taxon>
        <taxon>Sclerotiniaceae</taxon>
        <taxon>Botryotinia</taxon>
    </lineage>
</organism>
<evidence type="ECO:0000313" key="2">
    <source>
        <dbReference type="Proteomes" id="UP000297527"/>
    </source>
</evidence>
<proteinExistence type="predicted"/>
<dbReference type="OrthoDB" id="432381at2759"/>
<evidence type="ECO:0000313" key="1">
    <source>
        <dbReference type="EMBL" id="TGO49374.1"/>
    </source>
</evidence>
<dbReference type="AlphaFoldDB" id="A0A4Z1HKI1"/>
<protein>
    <submittedName>
        <fullName evidence="1">Uncharacterized protein</fullName>
    </submittedName>
</protein>
<accession>A0A4Z1HKI1</accession>
<dbReference type="Proteomes" id="UP000297527">
    <property type="component" value="Unassembled WGS sequence"/>
</dbReference>
<gene>
    <name evidence="1" type="ORF">BCON_0212g00010</name>
</gene>
<reference evidence="1 2" key="1">
    <citation type="submission" date="2017-12" db="EMBL/GenBank/DDBJ databases">
        <title>Comparative genomics of Botrytis spp.</title>
        <authorList>
            <person name="Valero-Jimenez C.A."/>
            <person name="Tapia P."/>
            <person name="Veloso J."/>
            <person name="Silva-Moreno E."/>
            <person name="Staats M."/>
            <person name="Valdes J.H."/>
            <person name="Van Kan J.A.L."/>
        </authorList>
    </citation>
    <scope>NUCLEOTIDE SEQUENCE [LARGE SCALE GENOMIC DNA]</scope>
    <source>
        <strain evidence="1 2">MUCL11595</strain>
    </source>
</reference>
<comment type="caution">
    <text evidence="1">The sequence shown here is derived from an EMBL/GenBank/DDBJ whole genome shotgun (WGS) entry which is preliminary data.</text>
</comment>